<organism evidence="5 6">
    <name type="scientific">Zinderia insecticola (strain CARI)</name>
    <dbReference type="NCBI Taxonomy" id="871271"/>
    <lineage>
        <taxon>Bacteria</taxon>
        <taxon>Pseudomonadati</taxon>
        <taxon>Pseudomonadota</taxon>
        <taxon>Betaproteobacteria</taxon>
        <taxon>Burkholderiales</taxon>
        <taxon>Oxalobacteraceae</taxon>
        <taxon>Candidatus Zinderia</taxon>
    </lineage>
</organism>
<dbReference type="CDD" id="cd04496">
    <property type="entry name" value="SSB_OBF"/>
    <property type="match status" value="1"/>
</dbReference>
<dbReference type="SUPFAM" id="SSF50249">
    <property type="entry name" value="Nucleic acid-binding proteins"/>
    <property type="match status" value="1"/>
</dbReference>
<dbReference type="GO" id="GO:0006260">
    <property type="term" value="P:DNA replication"/>
    <property type="evidence" value="ECO:0007669"/>
    <property type="project" value="InterPro"/>
</dbReference>
<sequence length="193" mass="23445">MSYVNKVILIGNLGKDPEIRNLSNNNVVVNTILLTKEFWKDKDDNKKESVEWHRVIFYNNLAKIVSKYLKKGSKIYIEGKIKNRKWLQDNEEKYITEIICSNMQMLSYNKKYDNEEYNLNEKKYFKSNNYDIKSKENKEFIKKDKYENIEDKKYKYFENNKDNKNEIKKNNENNENNDIKKYLKDLDNDDIPF</sequence>
<dbReference type="EMBL" id="CP002161">
    <property type="protein sequence ID" value="ADM89683.1"/>
    <property type="molecule type" value="Genomic_DNA"/>
</dbReference>
<evidence type="ECO:0000256" key="1">
    <source>
        <dbReference type="ARBA" id="ARBA00023125"/>
    </source>
</evidence>
<proteinExistence type="inferred from homology"/>
<reference key="2">
    <citation type="submission" date="2010-08" db="EMBL/GenBank/DDBJ databases">
        <title>Functional convergence in reduced genomes of bacterial symbionts spanning 200 million years of evolution.</title>
        <authorList>
            <person name="McCutcheon J.P."/>
            <person name="Moran N.A."/>
        </authorList>
    </citation>
    <scope>NUCLEOTIDE SEQUENCE</scope>
    <source>
        <strain>CARI</strain>
    </source>
</reference>
<comment type="subunit">
    <text evidence="2">Homotetramer.</text>
</comment>
<name>E0TIQ6_ZINIC</name>
<keyword evidence="6" id="KW-1185">Reference proteome</keyword>
<evidence type="ECO:0000256" key="4">
    <source>
        <dbReference type="SAM" id="MobiDB-lite"/>
    </source>
</evidence>
<dbReference type="PANTHER" id="PTHR10302:SF27">
    <property type="entry name" value="SINGLE-STRANDED DNA-BINDING PROTEIN"/>
    <property type="match status" value="1"/>
</dbReference>
<evidence type="ECO:0000313" key="5">
    <source>
        <dbReference type="EMBL" id="ADM89683.1"/>
    </source>
</evidence>
<dbReference type="PANTHER" id="PTHR10302">
    <property type="entry name" value="SINGLE-STRANDED DNA-BINDING PROTEIN"/>
    <property type="match status" value="1"/>
</dbReference>
<protein>
    <recommendedName>
        <fullName evidence="2 3">Single-stranded DNA-binding protein</fullName>
        <shortName evidence="2">SSB</shortName>
    </recommendedName>
</protein>
<dbReference type="Pfam" id="PF00436">
    <property type="entry name" value="SSB"/>
    <property type="match status" value="1"/>
</dbReference>
<evidence type="ECO:0000313" key="6">
    <source>
        <dbReference type="Proteomes" id="UP000001303"/>
    </source>
</evidence>
<accession>E0TIQ6</accession>
<dbReference type="InterPro" id="IPR011344">
    <property type="entry name" value="ssDNA-bd"/>
</dbReference>
<dbReference type="Gene3D" id="2.40.50.140">
    <property type="entry name" value="Nucleic acid-binding proteins"/>
    <property type="match status" value="1"/>
</dbReference>
<dbReference type="Proteomes" id="UP000001303">
    <property type="component" value="Chromosome"/>
</dbReference>
<dbReference type="NCBIfam" id="TIGR00621">
    <property type="entry name" value="ssb"/>
    <property type="match status" value="1"/>
</dbReference>
<dbReference type="HAMAP" id="MF_00984">
    <property type="entry name" value="SSB"/>
    <property type="match status" value="1"/>
</dbReference>
<dbReference type="InterPro" id="IPR012340">
    <property type="entry name" value="NA-bd_OB-fold"/>
</dbReference>
<reference evidence="5 6" key="1">
    <citation type="journal article" date="2010" name="Genome Biol. Evol.">
        <title>Functional convergence in reduced genomes of bacterial symbionts spanning 200 My of evolution.</title>
        <authorList>
            <person name="McCutcheon J.P."/>
            <person name="Moran N.A."/>
        </authorList>
    </citation>
    <scope>NUCLEOTIDE SEQUENCE [LARGE SCALE GENOMIC DNA]</scope>
    <source>
        <strain evidence="5 6">CARI</strain>
    </source>
</reference>
<gene>
    <name evidence="5" type="primary">ssb</name>
    <name evidence="5" type="ordered locus">ZICARI_060</name>
</gene>
<evidence type="ECO:0000256" key="2">
    <source>
        <dbReference type="HAMAP-Rule" id="MF_00984"/>
    </source>
</evidence>
<comment type="caution">
    <text evidence="2">Lacks conserved residue(s) required for the propagation of feature annotation.</text>
</comment>
<dbReference type="GO" id="GO:0003697">
    <property type="term" value="F:single-stranded DNA binding"/>
    <property type="evidence" value="ECO:0007669"/>
    <property type="project" value="UniProtKB-UniRule"/>
</dbReference>
<feature type="region of interest" description="Disordered" evidence="4">
    <location>
        <begin position="160"/>
        <end position="181"/>
    </location>
</feature>
<dbReference type="HOGENOM" id="CLU_078758_0_1_4"/>
<evidence type="ECO:0000256" key="3">
    <source>
        <dbReference type="RuleBase" id="RU000524"/>
    </source>
</evidence>
<dbReference type="AlphaFoldDB" id="E0TIQ6"/>
<dbReference type="InterPro" id="IPR000424">
    <property type="entry name" value="Primosome_PriB/ssb"/>
</dbReference>
<dbReference type="PROSITE" id="PS50935">
    <property type="entry name" value="SSB"/>
    <property type="match status" value="1"/>
</dbReference>
<dbReference type="KEGG" id="zin:ZICARI_060"/>
<keyword evidence="1 2" id="KW-0238">DNA-binding</keyword>
<dbReference type="GO" id="GO:0009295">
    <property type="term" value="C:nucleoid"/>
    <property type="evidence" value="ECO:0007669"/>
    <property type="project" value="TreeGrafter"/>
</dbReference>
<dbReference type="STRING" id="871271.ZICARI_060"/>